<dbReference type="AlphaFoldDB" id="A0A485NHZ0"/>
<protein>
    <submittedName>
        <fullName evidence="2">Zinc finger protein 131-like</fullName>
    </submittedName>
</protein>
<feature type="region of interest" description="Disordered" evidence="1">
    <location>
        <begin position="84"/>
        <end position="111"/>
    </location>
</feature>
<evidence type="ECO:0000313" key="2">
    <source>
        <dbReference type="EMBL" id="VFV31919.1"/>
    </source>
</evidence>
<keyword evidence="3" id="KW-1185">Reference proteome</keyword>
<organism evidence="2 3">
    <name type="scientific">Lynx pardinus</name>
    <name type="common">Iberian lynx</name>
    <name type="synonym">Felis pardina</name>
    <dbReference type="NCBI Taxonomy" id="191816"/>
    <lineage>
        <taxon>Eukaryota</taxon>
        <taxon>Metazoa</taxon>
        <taxon>Chordata</taxon>
        <taxon>Craniata</taxon>
        <taxon>Vertebrata</taxon>
        <taxon>Euteleostomi</taxon>
        <taxon>Mammalia</taxon>
        <taxon>Eutheria</taxon>
        <taxon>Laurasiatheria</taxon>
        <taxon>Carnivora</taxon>
        <taxon>Feliformia</taxon>
        <taxon>Felidae</taxon>
        <taxon>Felinae</taxon>
        <taxon>Lynx</taxon>
    </lineage>
</organism>
<accession>A0A485NHZ0</accession>
<gene>
    <name evidence="2" type="ORF">LYPA_23C003391</name>
</gene>
<sequence>MSELPGQVQVGYLEPGQIQTEERTEVSVEQLNVEWVNQMPGEVQTELLEANLEQVTPEIMNQEEREPIQADAVEAAREAFKDADGLETKPTVDSQVERAENENRVPVPILE</sequence>
<reference evidence="2 3" key="1">
    <citation type="submission" date="2019-01" db="EMBL/GenBank/DDBJ databases">
        <authorList>
            <person name="Alioto T."/>
            <person name="Alioto T."/>
        </authorList>
    </citation>
    <scope>NUCLEOTIDE SEQUENCE [LARGE SCALE GENOMIC DNA]</scope>
</reference>
<evidence type="ECO:0000256" key="1">
    <source>
        <dbReference type="SAM" id="MobiDB-lite"/>
    </source>
</evidence>
<evidence type="ECO:0000313" key="3">
    <source>
        <dbReference type="Proteomes" id="UP000386466"/>
    </source>
</evidence>
<dbReference type="Proteomes" id="UP000386466">
    <property type="component" value="Unassembled WGS sequence"/>
</dbReference>
<proteinExistence type="predicted"/>
<name>A0A485NHZ0_LYNPA</name>
<dbReference type="EMBL" id="CAAGRJ010016219">
    <property type="protein sequence ID" value="VFV31919.1"/>
    <property type="molecule type" value="Genomic_DNA"/>
</dbReference>